<dbReference type="EMBL" id="FNBM01000002">
    <property type="protein sequence ID" value="SDF20303.1"/>
    <property type="molecule type" value="Genomic_DNA"/>
</dbReference>
<evidence type="ECO:0000256" key="2">
    <source>
        <dbReference type="SAM" id="Phobius"/>
    </source>
</evidence>
<keyword evidence="2" id="KW-0472">Membrane</keyword>
<keyword evidence="2" id="KW-1133">Transmembrane helix</keyword>
<dbReference type="Proteomes" id="UP000243378">
    <property type="component" value="Unassembled WGS sequence"/>
</dbReference>
<keyword evidence="2" id="KW-0812">Transmembrane</keyword>
<sequence length="154" mass="16473">MTSLSAGVWGSFTTPCSRALGGKSGMTRAAPLVSIIPPARTSTHALFILEGPFALLLPAILLIMWVANLPPDWRFQPSLYTQEQPCQERRGNPFIDPTSQIEREVCETAGDALRATARRARGSASGEARMSERWSGSVQNGGASEARASALTSL</sequence>
<gene>
    <name evidence="3" type="ORF">SAMN05216381_0994</name>
</gene>
<dbReference type="AlphaFoldDB" id="A0A1G7J5X8"/>
<evidence type="ECO:0000313" key="4">
    <source>
        <dbReference type="Proteomes" id="UP000243378"/>
    </source>
</evidence>
<proteinExistence type="predicted"/>
<reference evidence="3 4" key="1">
    <citation type="submission" date="2016-10" db="EMBL/GenBank/DDBJ databases">
        <authorList>
            <person name="de Groot N.N."/>
        </authorList>
    </citation>
    <scope>NUCLEOTIDE SEQUENCE [LARGE SCALE GENOMIC DNA]</scope>
    <source>
        <strain evidence="3 4">LMG 25475</strain>
    </source>
</reference>
<evidence type="ECO:0000256" key="1">
    <source>
        <dbReference type="SAM" id="MobiDB-lite"/>
    </source>
</evidence>
<feature type="transmembrane region" description="Helical" evidence="2">
    <location>
        <begin position="43"/>
        <end position="67"/>
    </location>
</feature>
<evidence type="ECO:0000313" key="3">
    <source>
        <dbReference type="EMBL" id="SDF20303.1"/>
    </source>
</evidence>
<protein>
    <submittedName>
        <fullName evidence="3">Uncharacterized protein</fullName>
    </submittedName>
</protein>
<name>A0A1G7J5X8_9GAMM</name>
<organism evidence="3 4">
    <name type="scientific">Phytopseudomonas seleniipraecipitans</name>
    <dbReference type="NCBI Taxonomy" id="640205"/>
    <lineage>
        <taxon>Bacteria</taxon>
        <taxon>Pseudomonadati</taxon>
        <taxon>Pseudomonadota</taxon>
        <taxon>Gammaproteobacteria</taxon>
        <taxon>Pseudomonadales</taxon>
        <taxon>Pseudomonadaceae</taxon>
        <taxon>Phytopseudomonas</taxon>
    </lineage>
</organism>
<dbReference type="STRING" id="640205.SAMN05216381_0994"/>
<accession>A0A1G7J5X8</accession>
<feature type="region of interest" description="Disordered" evidence="1">
    <location>
        <begin position="117"/>
        <end position="154"/>
    </location>
</feature>